<protein>
    <recommendedName>
        <fullName evidence="4">2-dehydropantoate 2-reductase</fullName>
        <ecNumber evidence="4">1.1.1.169</ecNumber>
    </recommendedName>
    <alternativeName>
        <fullName evidence="4">Ketopantoate reductase</fullName>
    </alternativeName>
</protein>
<evidence type="ECO:0000256" key="2">
    <source>
        <dbReference type="ARBA" id="ARBA00022857"/>
    </source>
</evidence>
<dbReference type="InterPro" id="IPR051402">
    <property type="entry name" value="KPR-Related"/>
</dbReference>
<evidence type="ECO:0000313" key="7">
    <source>
        <dbReference type="EMBL" id="NYD73124.1"/>
    </source>
</evidence>
<dbReference type="Pfam" id="PF02558">
    <property type="entry name" value="ApbA"/>
    <property type="match status" value="1"/>
</dbReference>
<sequence>MDDAVFAVVGPGAVGGLFAWLLQRAGHEVVAVGRPGTVEAIRRDGIEVRSPQFGDSVERIRAETAVPRGAHVIVATKAYGLDDVLPGIAAARPSEVVSFLNGIEHMGPLRAALPGVPVAGASVAVSALRASTTVIDHRSPFVRIEAPEAAAEFASTRALADAGPSVRVGGTEAEVLWAKFRLLAALALLTSYWRQPAGTALSEDPELTEAVVSEIVACSAAEGVPVAELDLVRALRSVPGGMRTSLQEDLAAGAPSELDALGGALLRVGESHGIPTPAITRIVTALSAAG</sequence>
<keyword evidence="3 4" id="KW-0560">Oxidoreductase</keyword>
<dbReference type="Proteomes" id="UP000589620">
    <property type="component" value="Unassembled WGS sequence"/>
</dbReference>
<dbReference type="UniPathway" id="UPA00028">
    <property type="reaction ID" value="UER00004"/>
</dbReference>
<dbReference type="EC" id="1.1.1.169" evidence="4"/>
<dbReference type="GO" id="GO:0008677">
    <property type="term" value="F:2-dehydropantoate 2-reductase activity"/>
    <property type="evidence" value="ECO:0007669"/>
    <property type="project" value="UniProtKB-EC"/>
</dbReference>
<proteinExistence type="inferred from homology"/>
<dbReference type="InterPro" id="IPR036291">
    <property type="entry name" value="NAD(P)-bd_dom_sf"/>
</dbReference>
<dbReference type="NCBIfam" id="TIGR00745">
    <property type="entry name" value="apbA_panE"/>
    <property type="match status" value="1"/>
</dbReference>
<dbReference type="GO" id="GO:0015940">
    <property type="term" value="P:pantothenate biosynthetic process"/>
    <property type="evidence" value="ECO:0007669"/>
    <property type="project" value="UniProtKB-UniPathway"/>
</dbReference>
<dbReference type="InterPro" id="IPR013328">
    <property type="entry name" value="6PGD_dom2"/>
</dbReference>
<comment type="function">
    <text evidence="4">Catalyzes the NADPH-dependent reduction of ketopantoate into pantoic acid.</text>
</comment>
<dbReference type="SUPFAM" id="SSF48179">
    <property type="entry name" value="6-phosphogluconate dehydrogenase C-terminal domain-like"/>
    <property type="match status" value="1"/>
</dbReference>
<comment type="catalytic activity">
    <reaction evidence="4">
        <text>(R)-pantoate + NADP(+) = 2-dehydropantoate + NADPH + H(+)</text>
        <dbReference type="Rhea" id="RHEA:16233"/>
        <dbReference type="ChEBI" id="CHEBI:11561"/>
        <dbReference type="ChEBI" id="CHEBI:15378"/>
        <dbReference type="ChEBI" id="CHEBI:15980"/>
        <dbReference type="ChEBI" id="CHEBI:57783"/>
        <dbReference type="ChEBI" id="CHEBI:58349"/>
        <dbReference type="EC" id="1.1.1.169"/>
    </reaction>
</comment>
<comment type="pathway">
    <text evidence="4">Cofactor biosynthesis; (R)-pantothenate biosynthesis; (R)-pantoate from 3-methyl-2-oxobutanoate: step 2/2.</text>
</comment>
<evidence type="ECO:0000259" key="5">
    <source>
        <dbReference type="Pfam" id="PF02558"/>
    </source>
</evidence>
<dbReference type="InterPro" id="IPR003710">
    <property type="entry name" value="ApbA"/>
</dbReference>
<dbReference type="RefSeq" id="WP_179454589.1">
    <property type="nucleotide sequence ID" value="NZ_BAAAPX010000001.1"/>
</dbReference>
<comment type="caution">
    <text evidence="7">The sequence shown here is derived from an EMBL/GenBank/DDBJ whole genome shotgun (WGS) entry which is preliminary data.</text>
</comment>
<dbReference type="Gene3D" id="3.40.50.720">
    <property type="entry name" value="NAD(P)-binding Rossmann-like Domain"/>
    <property type="match status" value="1"/>
</dbReference>
<dbReference type="InterPro" id="IPR008927">
    <property type="entry name" value="6-PGluconate_DH-like_C_sf"/>
</dbReference>
<comment type="similarity">
    <text evidence="1 4">Belongs to the ketopantoate reductase family.</text>
</comment>
<dbReference type="EMBL" id="JACCBJ010000001">
    <property type="protein sequence ID" value="NYD73124.1"/>
    <property type="molecule type" value="Genomic_DNA"/>
</dbReference>
<dbReference type="AlphaFoldDB" id="A0A852SX06"/>
<dbReference type="GO" id="GO:0005737">
    <property type="term" value="C:cytoplasm"/>
    <property type="evidence" value="ECO:0007669"/>
    <property type="project" value="TreeGrafter"/>
</dbReference>
<evidence type="ECO:0000313" key="8">
    <source>
        <dbReference type="Proteomes" id="UP000589620"/>
    </source>
</evidence>
<keyword evidence="4" id="KW-0566">Pantothenate biosynthesis</keyword>
<organism evidence="7 8">
    <name type="scientific">Leifsonia soli</name>
    <dbReference type="NCBI Taxonomy" id="582665"/>
    <lineage>
        <taxon>Bacteria</taxon>
        <taxon>Bacillati</taxon>
        <taxon>Actinomycetota</taxon>
        <taxon>Actinomycetes</taxon>
        <taxon>Micrococcales</taxon>
        <taxon>Microbacteriaceae</taxon>
        <taxon>Leifsonia</taxon>
    </lineage>
</organism>
<evidence type="ECO:0000259" key="6">
    <source>
        <dbReference type="Pfam" id="PF08546"/>
    </source>
</evidence>
<keyword evidence="2 4" id="KW-0521">NADP</keyword>
<dbReference type="InterPro" id="IPR013332">
    <property type="entry name" value="KPR_N"/>
</dbReference>
<evidence type="ECO:0000256" key="4">
    <source>
        <dbReference type="RuleBase" id="RU362068"/>
    </source>
</evidence>
<evidence type="ECO:0000256" key="3">
    <source>
        <dbReference type="ARBA" id="ARBA00023002"/>
    </source>
</evidence>
<evidence type="ECO:0000256" key="1">
    <source>
        <dbReference type="ARBA" id="ARBA00007870"/>
    </source>
</evidence>
<dbReference type="Gene3D" id="1.10.1040.10">
    <property type="entry name" value="N-(1-d-carboxylethyl)-l-norvaline Dehydrogenase, domain 2"/>
    <property type="match status" value="1"/>
</dbReference>
<feature type="domain" description="Ketopantoate reductase C-terminal" evidence="6">
    <location>
        <begin position="176"/>
        <end position="288"/>
    </location>
</feature>
<accession>A0A852SX06</accession>
<feature type="domain" description="Ketopantoate reductase N-terminal" evidence="5">
    <location>
        <begin position="7"/>
        <end position="139"/>
    </location>
</feature>
<name>A0A852SX06_9MICO</name>
<dbReference type="PANTHER" id="PTHR21708">
    <property type="entry name" value="PROBABLE 2-DEHYDROPANTOATE 2-REDUCTASE"/>
    <property type="match status" value="1"/>
</dbReference>
<keyword evidence="8" id="KW-1185">Reference proteome</keyword>
<dbReference type="InterPro" id="IPR013752">
    <property type="entry name" value="KPA_reductase"/>
</dbReference>
<dbReference type="Pfam" id="PF08546">
    <property type="entry name" value="ApbA_C"/>
    <property type="match status" value="1"/>
</dbReference>
<gene>
    <name evidence="7" type="ORF">BJ963_000643</name>
</gene>
<dbReference type="SUPFAM" id="SSF51735">
    <property type="entry name" value="NAD(P)-binding Rossmann-fold domains"/>
    <property type="match status" value="1"/>
</dbReference>
<reference evidence="7 8" key="1">
    <citation type="submission" date="2020-07" db="EMBL/GenBank/DDBJ databases">
        <title>Sequencing the genomes of 1000 actinobacteria strains.</title>
        <authorList>
            <person name="Klenk H.-P."/>
        </authorList>
    </citation>
    <scope>NUCLEOTIDE SEQUENCE [LARGE SCALE GENOMIC DNA]</scope>
    <source>
        <strain evidence="7 8">DSM 23871</strain>
    </source>
</reference>
<dbReference type="PANTHER" id="PTHR21708:SF26">
    <property type="entry name" value="2-DEHYDROPANTOATE 2-REDUCTASE"/>
    <property type="match status" value="1"/>
</dbReference>